<gene>
    <name evidence="9" type="primary">LOC100650921</name>
</gene>
<keyword evidence="3" id="KW-0677">Repeat</keyword>
<dbReference type="Gene3D" id="2.130.10.10">
    <property type="entry name" value="YVTN repeat-like/Quinoprotein amine dehydrogenase"/>
    <property type="match status" value="2"/>
</dbReference>
<dbReference type="PANTHER" id="PTHR22852">
    <property type="entry name" value="LETHAL 2 DENTICLELESS PROTEIN RETINOIC ACID-REGULATED NUCLEAR MATRIX-ASSOCIATED PROTEIN"/>
    <property type="match status" value="1"/>
</dbReference>
<dbReference type="AlphaFoldDB" id="A0A9B0BMX9"/>
<feature type="compositionally biased region" description="Polar residues" evidence="7">
    <location>
        <begin position="429"/>
        <end position="458"/>
    </location>
</feature>
<evidence type="ECO:0000256" key="6">
    <source>
        <dbReference type="PROSITE-ProRule" id="PRU00221"/>
    </source>
</evidence>
<dbReference type="Pfam" id="PF00400">
    <property type="entry name" value="WD40"/>
    <property type="match status" value="5"/>
</dbReference>
<keyword evidence="2 6" id="KW-0853">WD repeat</keyword>
<dbReference type="Proteomes" id="UP000835206">
    <property type="component" value="Chromosome 4"/>
</dbReference>
<dbReference type="GO" id="GO:0043161">
    <property type="term" value="P:proteasome-mediated ubiquitin-dependent protein catabolic process"/>
    <property type="evidence" value="ECO:0007669"/>
    <property type="project" value="TreeGrafter"/>
</dbReference>
<dbReference type="SMART" id="SM00320">
    <property type="entry name" value="WD40"/>
    <property type="match status" value="6"/>
</dbReference>
<sequence length="664" mass="74858">MNLVHSIVEREKGSASIHDYDVALYRLKCYKDDVYKGITPNTDALDFNPEPPVFACRFCTTKGYEQIIALANEDGKIALQDTDIQSMSNQPLEGTQAHRNAIFDVAWMPGELKLVTASGDHTARLWDVSGSEIRQIDCFHAHIRSVKTAVFRYQDQAVFATGARDGSIMVWDIRANHYERPKPDNCIINAHNVGNISNVRQRRVITHSSRAQSITGLVFQDDFTLISCSAGDGLIKVWDLRKNYTVHKKDPLAKHTMNYTGHSTRNGFSSLLICPATITLYASCMDNIIYAYNISSYNPKPIAEFYGHQNRTYYVKSCLSPDGRYLASGSSDELAYIWHTNKPGAPIVQLLGHTEEVTCIAWCSVRETKIVTCSDDSCHRIWKVGHEHKLDNEEIEIRGRAEAIFNKNPLENLKLETTPTITRRWVISQEHTPGSDTTPNATPGPSSSDTYNQVEDSRNQCNVTTSMKRNYFQMMSGSWSDGKFKSVLSPIQENLTSARVAKRIHLENRGARRLFSPCNDNSSLLNRGYESDEPSTSSSSRENRNNEIHFSPTSNLPNFVIDGTAPHLLQLSPEKYKENVDWLTRIRREKYGKVRKTLSEKSASPVSCTVLTRRNTRSRSTEPQKVSKMPRNSPLSLLNFFKVTGKDCETNMCCDDNVIPSAKS</sequence>
<name>A0A9B0BMX9_BOMTE</name>
<dbReference type="PROSITE" id="PS50082">
    <property type="entry name" value="WD_REPEATS_2"/>
    <property type="match status" value="4"/>
</dbReference>
<feature type="region of interest" description="Disordered" evidence="7">
    <location>
        <begin position="522"/>
        <end position="556"/>
    </location>
</feature>
<proteinExistence type="inferred from homology"/>
<accession>A0A9B0BMX9</accession>
<dbReference type="GeneID" id="100650921"/>
<comment type="pathway">
    <text evidence="1">Protein modification; protein ubiquitination.</text>
</comment>
<evidence type="ECO:0000313" key="8">
    <source>
        <dbReference type="Proteomes" id="UP000835206"/>
    </source>
</evidence>
<dbReference type="OrthoDB" id="2096344at2759"/>
<evidence type="ECO:0000256" key="4">
    <source>
        <dbReference type="ARBA" id="ARBA00022786"/>
    </source>
</evidence>
<keyword evidence="8" id="KW-1185">Reference proteome</keyword>
<dbReference type="InterPro" id="IPR019775">
    <property type="entry name" value="WD40_repeat_CS"/>
</dbReference>
<dbReference type="PROSITE" id="PS50294">
    <property type="entry name" value="WD_REPEATS_REGION"/>
    <property type="match status" value="2"/>
</dbReference>
<dbReference type="CDD" id="cd00200">
    <property type="entry name" value="WD40"/>
    <property type="match status" value="1"/>
</dbReference>
<feature type="repeat" description="WD" evidence="6">
    <location>
        <begin position="207"/>
        <end position="248"/>
    </location>
</feature>
<dbReference type="InterPro" id="IPR020472">
    <property type="entry name" value="WD40_PAC1"/>
</dbReference>
<feature type="repeat" description="WD" evidence="6">
    <location>
        <begin position="95"/>
        <end position="136"/>
    </location>
</feature>
<reference evidence="9" key="1">
    <citation type="submission" date="2025-08" db="UniProtKB">
        <authorList>
            <consortium name="RefSeq"/>
        </authorList>
    </citation>
    <scope>IDENTIFICATION</scope>
</reference>
<evidence type="ECO:0000256" key="1">
    <source>
        <dbReference type="ARBA" id="ARBA00004906"/>
    </source>
</evidence>
<dbReference type="GO" id="GO:0007095">
    <property type="term" value="P:mitotic G2 DNA damage checkpoint signaling"/>
    <property type="evidence" value="ECO:0007669"/>
    <property type="project" value="TreeGrafter"/>
</dbReference>
<evidence type="ECO:0000256" key="5">
    <source>
        <dbReference type="ARBA" id="ARBA00038344"/>
    </source>
</evidence>
<keyword evidence="4" id="KW-0833">Ubl conjugation pathway</keyword>
<organism evidence="8 9">
    <name type="scientific">Bombus terrestris</name>
    <name type="common">Buff-tailed bumblebee</name>
    <name type="synonym">Apis terrestris</name>
    <dbReference type="NCBI Taxonomy" id="30195"/>
    <lineage>
        <taxon>Eukaryota</taxon>
        <taxon>Metazoa</taxon>
        <taxon>Ecdysozoa</taxon>
        <taxon>Arthropoda</taxon>
        <taxon>Hexapoda</taxon>
        <taxon>Insecta</taxon>
        <taxon>Pterygota</taxon>
        <taxon>Neoptera</taxon>
        <taxon>Endopterygota</taxon>
        <taxon>Hymenoptera</taxon>
        <taxon>Apocrita</taxon>
        <taxon>Aculeata</taxon>
        <taxon>Apoidea</taxon>
        <taxon>Anthophila</taxon>
        <taxon>Apidae</taxon>
        <taxon>Bombus</taxon>
        <taxon>Bombus</taxon>
    </lineage>
</organism>
<dbReference type="InterPro" id="IPR001680">
    <property type="entry name" value="WD40_rpt"/>
</dbReference>
<dbReference type="InterPro" id="IPR015943">
    <property type="entry name" value="WD40/YVTN_repeat-like_dom_sf"/>
</dbReference>
<dbReference type="GO" id="GO:0030674">
    <property type="term" value="F:protein-macromolecule adaptor activity"/>
    <property type="evidence" value="ECO:0007669"/>
    <property type="project" value="TreeGrafter"/>
</dbReference>
<dbReference type="SUPFAM" id="SSF50978">
    <property type="entry name" value="WD40 repeat-like"/>
    <property type="match status" value="1"/>
</dbReference>
<dbReference type="PRINTS" id="PR00320">
    <property type="entry name" value="GPROTEINBRPT"/>
</dbReference>
<evidence type="ECO:0000256" key="3">
    <source>
        <dbReference type="ARBA" id="ARBA00022737"/>
    </source>
</evidence>
<evidence type="ECO:0000313" key="9">
    <source>
        <dbReference type="RefSeq" id="XP_003395152.1"/>
    </source>
</evidence>
<evidence type="ECO:0000256" key="2">
    <source>
        <dbReference type="ARBA" id="ARBA00022574"/>
    </source>
</evidence>
<dbReference type="PANTHER" id="PTHR22852:SF0">
    <property type="entry name" value="DENTICLELESS PROTEIN HOMOLOG"/>
    <property type="match status" value="1"/>
</dbReference>
<dbReference type="GO" id="GO:0005634">
    <property type="term" value="C:nucleus"/>
    <property type="evidence" value="ECO:0007669"/>
    <property type="project" value="TreeGrafter"/>
</dbReference>
<dbReference type="InterPro" id="IPR051865">
    <property type="entry name" value="WD-repeat_CDT2_adapter"/>
</dbReference>
<dbReference type="RefSeq" id="XP_003395152.1">
    <property type="nucleotide sequence ID" value="XM_003395104.4"/>
</dbReference>
<dbReference type="InterPro" id="IPR036322">
    <property type="entry name" value="WD40_repeat_dom_sf"/>
</dbReference>
<protein>
    <submittedName>
        <fullName evidence="9">Protein lethal(2)denticleless</fullName>
    </submittedName>
</protein>
<feature type="region of interest" description="Disordered" evidence="7">
    <location>
        <begin position="426"/>
        <end position="458"/>
    </location>
</feature>
<feature type="repeat" description="WD" evidence="6">
    <location>
        <begin position="139"/>
        <end position="181"/>
    </location>
</feature>
<feature type="repeat" description="WD" evidence="6">
    <location>
        <begin position="350"/>
        <end position="384"/>
    </location>
</feature>
<evidence type="ECO:0000256" key="7">
    <source>
        <dbReference type="SAM" id="MobiDB-lite"/>
    </source>
</evidence>
<dbReference type="PROSITE" id="PS00678">
    <property type="entry name" value="WD_REPEATS_1"/>
    <property type="match status" value="1"/>
</dbReference>
<dbReference type="KEGG" id="bter:100650921"/>
<comment type="similarity">
    <text evidence="5">Belongs to the WD repeat cdt2 family.</text>
</comment>